<name>A0A8D0B6N0_SALMN</name>
<protein>
    <recommendedName>
        <fullName evidence="5">NADH dehydrogenase [ubiquinone] 1 beta subcomplex subunit 7</fullName>
    </recommendedName>
    <alternativeName>
        <fullName evidence="13">Complex I-B18</fullName>
    </alternativeName>
    <alternativeName>
        <fullName evidence="14">NADH-ubiquinone oxidoreductase B18 subunit</fullName>
    </alternativeName>
</protein>
<sequence>MGAHLTRRYFSDPEVEPDTLNMPTFDPLYGFPERKERVMIATKQQMDDAQLPQEKRDYCAHYYLIYMKCQRDNFPNIFACKHEHHDWDYCEHLDYVLRMKEYERERRLLARKKRIEQKQKIEAAA</sequence>
<organism evidence="15 16">
    <name type="scientific">Salvator merianae</name>
    <name type="common">Argentine black and white tegu</name>
    <name type="synonym">Tupinambis merianae</name>
    <dbReference type="NCBI Taxonomy" id="96440"/>
    <lineage>
        <taxon>Eukaryota</taxon>
        <taxon>Metazoa</taxon>
        <taxon>Chordata</taxon>
        <taxon>Craniata</taxon>
        <taxon>Vertebrata</taxon>
        <taxon>Euteleostomi</taxon>
        <taxon>Lepidosauria</taxon>
        <taxon>Squamata</taxon>
        <taxon>Bifurcata</taxon>
        <taxon>Unidentata</taxon>
        <taxon>Episquamata</taxon>
        <taxon>Laterata</taxon>
        <taxon>Teiioidea</taxon>
        <taxon>Teiidae</taxon>
        <taxon>Salvator</taxon>
    </lineage>
</organism>
<reference evidence="15" key="2">
    <citation type="submission" date="2025-09" db="UniProtKB">
        <authorList>
            <consortium name="Ensembl"/>
        </authorList>
    </citation>
    <scope>IDENTIFICATION</scope>
</reference>
<evidence type="ECO:0000256" key="14">
    <source>
        <dbReference type="ARBA" id="ARBA00030710"/>
    </source>
</evidence>
<comment type="function">
    <text evidence="1">Accessory subunit of the mitochondrial membrane respiratory chain NADH dehydrogenase (Complex I), that is believed not to be involved in catalysis. Complex I functions in the transfer of electrons from NADH to the respiratory chain. The immediate electron acceptor for the enzyme is believed to be ubiquinone.</text>
</comment>
<evidence type="ECO:0000256" key="1">
    <source>
        <dbReference type="ARBA" id="ARBA00003195"/>
    </source>
</evidence>
<evidence type="ECO:0000256" key="12">
    <source>
        <dbReference type="ARBA" id="ARBA00023157"/>
    </source>
</evidence>
<keyword evidence="11" id="KW-0472">Membrane</keyword>
<keyword evidence="16" id="KW-1185">Reference proteome</keyword>
<dbReference type="Proteomes" id="UP000694421">
    <property type="component" value="Unplaced"/>
</dbReference>
<dbReference type="PROSITE" id="PS51808">
    <property type="entry name" value="CHCH"/>
    <property type="match status" value="1"/>
</dbReference>
<evidence type="ECO:0000256" key="11">
    <source>
        <dbReference type="ARBA" id="ARBA00023136"/>
    </source>
</evidence>
<keyword evidence="8" id="KW-0999">Mitochondrion inner membrane</keyword>
<keyword evidence="12" id="KW-1015">Disulfide bond</keyword>
<keyword evidence="6" id="KW-0813">Transport</keyword>
<evidence type="ECO:0000256" key="6">
    <source>
        <dbReference type="ARBA" id="ARBA00022448"/>
    </source>
</evidence>
<dbReference type="InterPro" id="IPR008698">
    <property type="entry name" value="NDUB7"/>
</dbReference>
<evidence type="ECO:0000256" key="13">
    <source>
        <dbReference type="ARBA" id="ARBA00030188"/>
    </source>
</evidence>
<dbReference type="GeneTree" id="ENSGT00390000018759"/>
<evidence type="ECO:0000256" key="7">
    <source>
        <dbReference type="ARBA" id="ARBA00022660"/>
    </source>
</evidence>
<proteinExistence type="inferred from homology"/>
<dbReference type="PANTHER" id="PTHR20900">
    <property type="entry name" value="NADH:UBIQUINONE OXIDOREDUCTASE B18-LIKE SUBUNIT"/>
    <property type="match status" value="1"/>
</dbReference>
<evidence type="ECO:0000256" key="5">
    <source>
        <dbReference type="ARBA" id="ARBA00018677"/>
    </source>
</evidence>
<evidence type="ECO:0000313" key="16">
    <source>
        <dbReference type="Proteomes" id="UP000694421"/>
    </source>
</evidence>
<dbReference type="PANTHER" id="PTHR20900:SF0">
    <property type="entry name" value="NADH DEHYDROGENASE [UBIQUINONE] 1 BETA SUBCOMPLEX SUBUNIT 7"/>
    <property type="match status" value="1"/>
</dbReference>
<reference evidence="15" key="1">
    <citation type="submission" date="2025-08" db="UniProtKB">
        <authorList>
            <consortium name="Ensembl"/>
        </authorList>
    </citation>
    <scope>IDENTIFICATION</scope>
</reference>
<dbReference type="AlphaFoldDB" id="A0A8D0B6N0"/>
<dbReference type="Pfam" id="PF05676">
    <property type="entry name" value="NDUF_B7"/>
    <property type="match status" value="1"/>
</dbReference>
<accession>A0A8D0B6N0</accession>
<evidence type="ECO:0000256" key="2">
    <source>
        <dbReference type="ARBA" id="ARBA00004569"/>
    </source>
</evidence>
<dbReference type="GO" id="GO:0005758">
    <property type="term" value="C:mitochondrial intermembrane space"/>
    <property type="evidence" value="ECO:0007669"/>
    <property type="project" value="UniProtKB-SubCell"/>
</dbReference>
<keyword evidence="10" id="KW-0496">Mitochondrion</keyword>
<dbReference type="GO" id="GO:0005743">
    <property type="term" value="C:mitochondrial inner membrane"/>
    <property type="evidence" value="ECO:0007669"/>
    <property type="project" value="UniProtKB-SubCell"/>
</dbReference>
<evidence type="ECO:0000256" key="8">
    <source>
        <dbReference type="ARBA" id="ARBA00022792"/>
    </source>
</evidence>
<evidence type="ECO:0000256" key="4">
    <source>
        <dbReference type="ARBA" id="ARBA00008006"/>
    </source>
</evidence>
<keyword evidence="7" id="KW-0679">Respiratory chain</keyword>
<comment type="subcellular location">
    <subcellularLocation>
        <location evidence="3">Mitochondrion inner membrane</location>
        <topology evidence="3">Peripheral membrane protein</topology>
    </subcellularLocation>
    <subcellularLocation>
        <location evidence="2">Mitochondrion intermembrane space</location>
    </subcellularLocation>
</comment>
<evidence type="ECO:0000256" key="10">
    <source>
        <dbReference type="ARBA" id="ARBA00023128"/>
    </source>
</evidence>
<evidence type="ECO:0000313" key="15">
    <source>
        <dbReference type="Ensembl" id="ENSSMRP00000006210.1"/>
    </source>
</evidence>
<dbReference type="OMA" id="FVYQCAH"/>
<comment type="similarity">
    <text evidence="4">Belongs to the complex I NDUFB7 subunit family.</text>
</comment>
<keyword evidence="9" id="KW-0249">Electron transport</keyword>
<evidence type="ECO:0000256" key="9">
    <source>
        <dbReference type="ARBA" id="ARBA00022982"/>
    </source>
</evidence>
<dbReference type="Ensembl" id="ENSSMRT00000007265.1">
    <property type="protein sequence ID" value="ENSSMRP00000006210.1"/>
    <property type="gene ID" value="ENSSMRG00000005015.1"/>
</dbReference>
<evidence type="ECO:0000256" key="3">
    <source>
        <dbReference type="ARBA" id="ARBA00004637"/>
    </source>
</evidence>